<feature type="compositionally biased region" description="Basic and acidic residues" evidence="1">
    <location>
        <begin position="510"/>
        <end position="524"/>
    </location>
</feature>
<organism evidence="2 3">
    <name type="scientific">Ancylobacter novellus</name>
    <name type="common">Thiobacillus novellus</name>
    <dbReference type="NCBI Taxonomy" id="921"/>
    <lineage>
        <taxon>Bacteria</taxon>
        <taxon>Pseudomonadati</taxon>
        <taxon>Pseudomonadota</taxon>
        <taxon>Alphaproteobacteria</taxon>
        <taxon>Hyphomicrobiales</taxon>
        <taxon>Xanthobacteraceae</taxon>
        <taxon>Ancylobacter</taxon>
    </lineage>
</organism>
<feature type="region of interest" description="Disordered" evidence="1">
    <location>
        <begin position="510"/>
        <end position="531"/>
    </location>
</feature>
<dbReference type="SUPFAM" id="SSF56235">
    <property type="entry name" value="N-terminal nucleophile aminohydrolases (Ntn hydrolases)"/>
    <property type="match status" value="1"/>
</dbReference>
<gene>
    <name evidence="2" type="ORF">DI565_07400</name>
</gene>
<evidence type="ECO:0000313" key="2">
    <source>
        <dbReference type="EMBL" id="PZQ17188.1"/>
    </source>
</evidence>
<dbReference type="InterPro" id="IPR052896">
    <property type="entry name" value="GGT-like_enzyme"/>
</dbReference>
<dbReference type="Gene3D" id="1.10.246.130">
    <property type="match status" value="1"/>
</dbReference>
<comment type="caution">
    <text evidence="2">The sequence shown here is derived from an EMBL/GenBank/DDBJ whole genome shotgun (WGS) entry which is preliminary data.</text>
</comment>
<dbReference type="EMBL" id="QFPN01000003">
    <property type="protein sequence ID" value="PZQ17188.1"/>
    <property type="molecule type" value="Genomic_DNA"/>
</dbReference>
<dbReference type="PRINTS" id="PR01210">
    <property type="entry name" value="GGTRANSPTASE"/>
</dbReference>
<proteinExistence type="predicted"/>
<dbReference type="Proteomes" id="UP000249577">
    <property type="component" value="Unassembled WGS sequence"/>
</dbReference>
<protein>
    <submittedName>
        <fullName evidence="2">Gamma-glutamyltransferase</fullName>
    </submittedName>
</protein>
<dbReference type="InterPro" id="IPR043138">
    <property type="entry name" value="GGT_lsub"/>
</dbReference>
<reference evidence="2 3" key="1">
    <citation type="submission" date="2017-08" db="EMBL/GenBank/DDBJ databases">
        <title>Infants hospitalized years apart are colonized by the same room-sourced microbial strains.</title>
        <authorList>
            <person name="Brooks B."/>
            <person name="Olm M.R."/>
            <person name="Firek B.A."/>
            <person name="Baker R."/>
            <person name="Thomas B.C."/>
            <person name="Morowitz M.J."/>
            <person name="Banfield J.F."/>
        </authorList>
    </citation>
    <scope>NUCLEOTIDE SEQUENCE [LARGE SCALE GENOMIC DNA]</scope>
    <source>
        <strain evidence="2">S2_005_003_R2_43</strain>
    </source>
</reference>
<dbReference type="InterPro" id="IPR043137">
    <property type="entry name" value="GGT_ssub_C"/>
</dbReference>
<dbReference type="PANTHER" id="PTHR43881:SF5">
    <property type="entry name" value="GAMMA-GLUTAMYLTRANSPEPTIDASE"/>
    <property type="match status" value="1"/>
</dbReference>
<dbReference type="Pfam" id="PF01019">
    <property type="entry name" value="G_glu_transpept"/>
    <property type="match status" value="1"/>
</dbReference>
<dbReference type="PANTHER" id="PTHR43881">
    <property type="entry name" value="GAMMA-GLUTAMYLTRANSPEPTIDASE (AFU_ORTHOLOGUE AFUA_4G13580)"/>
    <property type="match status" value="1"/>
</dbReference>
<evidence type="ECO:0000313" key="3">
    <source>
        <dbReference type="Proteomes" id="UP000249577"/>
    </source>
</evidence>
<keyword evidence="2" id="KW-0808">Transferase</keyword>
<name>A0A2W5KNZ5_ANCNO</name>
<dbReference type="AlphaFoldDB" id="A0A2W5KNZ5"/>
<dbReference type="Gene3D" id="3.60.20.40">
    <property type="match status" value="1"/>
</dbReference>
<dbReference type="GO" id="GO:0016740">
    <property type="term" value="F:transferase activity"/>
    <property type="evidence" value="ECO:0007669"/>
    <property type="project" value="UniProtKB-KW"/>
</dbReference>
<accession>A0A2W5KNZ5</accession>
<evidence type="ECO:0000256" key="1">
    <source>
        <dbReference type="SAM" id="MobiDB-lite"/>
    </source>
</evidence>
<dbReference type="InterPro" id="IPR029055">
    <property type="entry name" value="Ntn_hydrolases_N"/>
</dbReference>
<sequence>MSATAVSNRGVAAAPHSAAAETGRAILAEGGNAYEAMVGMAATIAVVYPHMNGVGGDGFWLVREPSGEVRYLEACSVAGSRATIAFYRDRGYDAIPARGPLAALTAPTAVDGWRLALELSKAAGGRMPLEALLFDAVRNARDGFAVSACQSRTVPKELSAIVEAPGFAETFMRDGAMLAEGDTLRQPRLADTLDHLARAGLRDFFDGDVGREIAADLDRIGAPVTREDLVGRRARLRAPLEVRLKGATVYNSQPPTQGLASLAILGILDRLGLREDESADFVHLCVEATKRAFRFRDRMCADFDRVPGDPQELLAGTSLDGEAAAVDRVRAAPYPASRSGDGDTIWMGAIDAEGRAVSYIQSIYWEYGSGCVLPSTGVLIQNRGAAFSLDEADLNALAPGRQPFHTLNPPLAIFDDGRVMVYGTMGGEGQPQTQAQLFARAVWLGLPLDEALARPRFRLGRSWGEPDAALKLEPRFAGEEVDRLERMGHRLGLFERAFDDEAGHAGAVLRHPDGRIEGAHDPRADGGAAGV</sequence>